<evidence type="ECO:0000313" key="2">
    <source>
        <dbReference type="EMBL" id="MBQ0853295.1"/>
    </source>
</evidence>
<evidence type="ECO:0000313" key="3">
    <source>
        <dbReference type="Proteomes" id="UP000677413"/>
    </source>
</evidence>
<dbReference type="RefSeq" id="WP_210889709.1">
    <property type="nucleotide sequence ID" value="NZ_JAGPYQ010000001.1"/>
</dbReference>
<protein>
    <submittedName>
        <fullName evidence="2">Uncharacterized protein</fullName>
    </submittedName>
</protein>
<feature type="region of interest" description="Disordered" evidence="1">
    <location>
        <begin position="34"/>
        <end position="103"/>
    </location>
</feature>
<sequence>MLLLAVAGGIGAVCALVAVVLGVSTDPAYPLPESYPTGTGSTALPSGFPTELPTDLPTDYWTDRPTELPDDLPTNLPTEGIPSFPTYIPSLPELSIPPLDGGS</sequence>
<accession>A0A940Y0V0</accession>
<keyword evidence="3" id="KW-1185">Reference proteome</keyword>
<gene>
    <name evidence="2" type="ORF">J8N05_34585</name>
</gene>
<dbReference type="Proteomes" id="UP000677413">
    <property type="component" value="Unassembled WGS sequence"/>
</dbReference>
<evidence type="ECO:0000256" key="1">
    <source>
        <dbReference type="SAM" id="MobiDB-lite"/>
    </source>
</evidence>
<feature type="compositionally biased region" description="Low complexity" evidence="1">
    <location>
        <begin position="88"/>
        <end position="103"/>
    </location>
</feature>
<name>A0A940Y0V0_9ACTN</name>
<reference evidence="2 3" key="1">
    <citation type="submission" date="2021-04" db="EMBL/GenBank/DDBJ databases">
        <authorList>
            <person name="Tang X."/>
            <person name="Zhou X."/>
            <person name="Chen X."/>
            <person name="Cernava T."/>
            <person name="Zhang C."/>
        </authorList>
    </citation>
    <scope>NUCLEOTIDE SEQUENCE [LARGE SCALE GENOMIC DNA]</scope>
    <source>
        <strain evidence="2 3">BH-SS-21</strain>
    </source>
</reference>
<dbReference type="EMBL" id="JAGPYQ010000001">
    <property type="protein sequence ID" value="MBQ0853295.1"/>
    <property type="molecule type" value="Genomic_DNA"/>
</dbReference>
<proteinExistence type="predicted"/>
<dbReference type="AlphaFoldDB" id="A0A940Y0V0"/>
<organism evidence="2 3">
    <name type="scientific">Streptomyces liliiviolaceus</name>
    <dbReference type="NCBI Taxonomy" id="2823109"/>
    <lineage>
        <taxon>Bacteria</taxon>
        <taxon>Bacillati</taxon>
        <taxon>Actinomycetota</taxon>
        <taxon>Actinomycetes</taxon>
        <taxon>Kitasatosporales</taxon>
        <taxon>Streptomycetaceae</taxon>
        <taxon>Streptomyces</taxon>
    </lineage>
</organism>
<comment type="caution">
    <text evidence="2">The sequence shown here is derived from an EMBL/GenBank/DDBJ whole genome shotgun (WGS) entry which is preliminary data.</text>
</comment>